<comment type="subcellular location">
    <subcellularLocation>
        <location evidence="1">Cell membrane</location>
    </subcellularLocation>
</comment>
<keyword evidence="5 9" id="KW-0067">ATP-binding</keyword>
<keyword evidence="2" id="KW-0813">Transport</keyword>
<feature type="domain" description="ABC transporter" evidence="8">
    <location>
        <begin position="22"/>
        <end position="247"/>
    </location>
</feature>
<dbReference type="Pfam" id="PF00005">
    <property type="entry name" value="ABC_tran"/>
    <property type="match status" value="1"/>
</dbReference>
<dbReference type="Gene3D" id="3.40.50.300">
    <property type="entry name" value="P-loop containing nucleotide triphosphate hydrolases"/>
    <property type="match status" value="1"/>
</dbReference>
<dbReference type="InterPro" id="IPR003439">
    <property type="entry name" value="ABC_transporter-like_ATP-bd"/>
</dbReference>
<keyword evidence="6" id="KW-1278">Translocase</keyword>
<evidence type="ECO:0000256" key="7">
    <source>
        <dbReference type="ARBA" id="ARBA00023136"/>
    </source>
</evidence>
<evidence type="ECO:0000313" key="9">
    <source>
        <dbReference type="EMBL" id="BBH90963.1"/>
    </source>
</evidence>
<dbReference type="FunFam" id="3.40.50.300:FF:000589">
    <property type="entry name" value="ABC transporter, ATP-binding subunit"/>
    <property type="match status" value="1"/>
</dbReference>
<dbReference type="GO" id="GO:0016887">
    <property type="term" value="F:ATP hydrolysis activity"/>
    <property type="evidence" value="ECO:0007669"/>
    <property type="project" value="InterPro"/>
</dbReference>
<dbReference type="InterPro" id="IPR027417">
    <property type="entry name" value="P-loop_NTPase"/>
</dbReference>
<dbReference type="InterPro" id="IPR050763">
    <property type="entry name" value="ABC_transporter_ATP-binding"/>
</dbReference>
<dbReference type="EMBL" id="AP019376">
    <property type="protein sequence ID" value="BBH90963.1"/>
    <property type="molecule type" value="Genomic_DNA"/>
</dbReference>
<evidence type="ECO:0000256" key="2">
    <source>
        <dbReference type="ARBA" id="ARBA00022448"/>
    </source>
</evidence>
<dbReference type="GO" id="GO:0005886">
    <property type="term" value="C:plasma membrane"/>
    <property type="evidence" value="ECO:0007669"/>
    <property type="project" value="UniProtKB-SubCell"/>
</dbReference>
<reference evidence="9" key="1">
    <citation type="submission" date="2018-12" db="EMBL/GenBank/DDBJ databases">
        <title>Novel natural products biosynthetic potential of the class Ktedonobacteria.</title>
        <authorList>
            <person name="Zheng Y."/>
            <person name="Saitou A."/>
            <person name="Wang C.M."/>
            <person name="Toyoda A."/>
            <person name="Minakuchi Y."/>
            <person name="Sekiguchi Y."/>
            <person name="Ueda K."/>
            <person name="Takano H."/>
            <person name="Sakai Y."/>
            <person name="Yokota A."/>
            <person name="Yabe S."/>
        </authorList>
    </citation>
    <scope>NUCLEOTIDE SEQUENCE</scope>
    <source>
        <strain evidence="9">COM3</strain>
    </source>
</reference>
<dbReference type="InterPro" id="IPR003593">
    <property type="entry name" value="AAA+_ATPase"/>
</dbReference>
<dbReference type="PROSITE" id="PS50893">
    <property type="entry name" value="ABC_TRANSPORTER_2"/>
    <property type="match status" value="1"/>
</dbReference>
<evidence type="ECO:0000259" key="8">
    <source>
        <dbReference type="PROSITE" id="PS50893"/>
    </source>
</evidence>
<protein>
    <submittedName>
        <fullName evidence="9">ABC transporter ATP-binding protein</fullName>
    </submittedName>
</protein>
<keyword evidence="3" id="KW-1003">Cell membrane</keyword>
<dbReference type="InterPro" id="IPR017871">
    <property type="entry name" value="ABC_transporter-like_CS"/>
</dbReference>
<evidence type="ECO:0000256" key="5">
    <source>
        <dbReference type="ARBA" id="ARBA00022840"/>
    </source>
</evidence>
<dbReference type="PROSITE" id="PS00211">
    <property type="entry name" value="ABC_TRANSPORTER_1"/>
    <property type="match status" value="1"/>
</dbReference>
<evidence type="ECO:0000256" key="4">
    <source>
        <dbReference type="ARBA" id="ARBA00022741"/>
    </source>
</evidence>
<proteinExistence type="predicted"/>
<evidence type="ECO:0000256" key="1">
    <source>
        <dbReference type="ARBA" id="ARBA00004236"/>
    </source>
</evidence>
<dbReference type="AlphaFoldDB" id="A0A455SRC1"/>
<keyword evidence="7" id="KW-0472">Membrane</keyword>
<dbReference type="PANTHER" id="PTHR42711">
    <property type="entry name" value="ABC TRANSPORTER ATP-BINDING PROTEIN"/>
    <property type="match status" value="1"/>
</dbReference>
<dbReference type="SUPFAM" id="SSF52540">
    <property type="entry name" value="P-loop containing nucleoside triphosphate hydrolases"/>
    <property type="match status" value="1"/>
</dbReference>
<dbReference type="PANTHER" id="PTHR42711:SF16">
    <property type="entry name" value="ABC TRANSPORTER ATP-BINDING PROTEIN"/>
    <property type="match status" value="1"/>
</dbReference>
<evidence type="ECO:0000256" key="6">
    <source>
        <dbReference type="ARBA" id="ARBA00022967"/>
    </source>
</evidence>
<gene>
    <name evidence="9" type="ORF">KTC_57140</name>
</gene>
<dbReference type="GO" id="GO:0005524">
    <property type="term" value="F:ATP binding"/>
    <property type="evidence" value="ECO:0007669"/>
    <property type="project" value="UniProtKB-KW"/>
</dbReference>
<dbReference type="SMART" id="SM00382">
    <property type="entry name" value="AAA"/>
    <property type="match status" value="1"/>
</dbReference>
<sequence>MSAYPQTTVMDTSSRESYQDAITVEQFKKSYGPHTVVDGLSFRVHRGEVFALLGPNGAGKTTTVETLEGYRKADAGTIRVLGLDPIRDAQTLKPLIGVVLQQDGLYPALTAREVLHLFAGYFAHPQNPDELLERVGLTSAAKTRCRRLSGGQKRRLALAVALVGNPQLVFLDEPTAGMDPQARLATWEIVQELKQKGVTVLLTTHLMDEAERLADRVAIIDHGRLIALDTPENMMGTRNARSLRFVAASGLDCNRLAAALPSATAARELRAGSYIVETDAPENIPALIAELASWLRDQQITLSELRVGHGSLEDLFLRLTGSEVRE</sequence>
<dbReference type="CDD" id="cd03230">
    <property type="entry name" value="ABC_DR_subfamily_A"/>
    <property type="match status" value="1"/>
</dbReference>
<organism evidence="9">
    <name type="scientific">Thermosporothrix sp. COM3</name>
    <dbReference type="NCBI Taxonomy" id="2490863"/>
    <lineage>
        <taxon>Bacteria</taxon>
        <taxon>Bacillati</taxon>
        <taxon>Chloroflexota</taxon>
        <taxon>Ktedonobacteria</taxon>
        <taxon>Ktedonobacterales</taxon>
        <taxon>Thermosporotrichaceae</taxon>
        <taxon>Thermosporothrix</taxon>
    </lineage>
</organism>
<keyword evidence="4" id="KW-0547">Nucleotide-binding</keyword>
<name>A0A455SRC1_9CHLR</name>
<accession>A0A455SRC1</accession>
<evidence type="ECO:0000256" key="3">
    <source>
        <dbReference type="ARBA" id="ARBA00022475"/>
    </source>
</evidence>